<evidence type="ECO:0000313" key="2">
    <source>
        <dbReference type="EMBL" id="VFK40203.1"/>
    </source>
</evidence>
<feature type="transmembrane region" description="Helical" evidence="1">
    <location>
        <begin position="63"/>
        <end position="81"/>
    </location>
</feature>
<feature type="transmembrane region" description="Helical" evidence="1">
    <location>
        <begin position="87"/>
        <end position="112"/>
    </location>
</feature>
<name>A0A450YFE8_9GAMM</name>
<reference evidence="2" key="1">
    <citation type="submission" date="2019-02" db="EMBL/GenBank/DDBJ databases">
        <authorList>
            <person name="Gruber-Vodicka R. H."/>
            <person name="Seah K. B. B."/>
        </authorList>
    </citation>
    <scope>NUCLEOTIDE SEQUENCE</scope>
    <source>
        <strain evidence="3">BECK_S1320</strain>
        <strain evidence="2">BECK_S1321</strain>
    </source>
</reference>
<keyword evidence="1" id="KW-1133">Transmembrane helix</keyword>
<organism evidence="2">
    <name type="scientific">Candidatus Kentrum sp. SD</name>
    <dbReference type="NCBI Taxonomy" id="2126332"/>
    <lineage>
        <taxon>Bacteria</taxon>
        <taxon>Pseudomonadati</taxon>
        <taxon>Pseudomonadota</taxon>
        <taxon>Gammaproteobacteria</taxon>
        <taxon>Candidatus Kentrum</taxon>
    </lineage>
</organism>
<keyword evidence="1" id="KW-0812">Transmembrane</keyword>
<protein>
    <recommendedName>
        <fullName evidence="4">DUF1269 domain-containing protein</fullName>
    </recommendedName>
</protein>
<keyword evidence="1" id="KW-0472">Membrane</keyword>
<dbReference type="AlphaFoldDB" id="A0A450YFE8"/>
<evidence type="ECO:0000256" key="1">
    <source>
        <dbReference type="SAM" id="Phobius"/>
    </source>
</evidence>
<sequence length="174" mass="17928">MSKRLYFLVPDVDTCRAIVGELGEAGIPESHTHVIGNHFTPLDGLHEASFLQKSEFTHGVEEGLGVGGVAGLIGGLLAATFPPAGLVLGGGALLASTLAGAGLGALVSAVVAKDIPSRKLEAFEDAINAGELLLLVDVPKKRIEKLVDIIQGHHPEVEIGMTTPSPLLGKSQTT</sequence>
<dbReference type="EMBL" id="CAADFU010000059">
    <property type="protein sequence ID" value="VFK45747.1"/>
    <property type="molecule type" value="Genomic_DNA"/>
</dbReference>
<evidence type="ECO:0000313" key="3">
    <source>
        <dbReference type="EMBL" id="VFK45747.1"/>
    </source>
</evidence>
<dbReference type="PANTHER" id="PTHR36109:SF2">
    <property type="entry name" value="MEMBRANE PROTEIN"/>
    <property type="match status" value="1"/>
</dbReference>
<dbReference type="PANTHER" id="PTHR36109">
    <property type="entry name" value="MEMBRANE PROTEIN-RELATED"/>
    <property type="match status" value="1"/>
</dbReference>
<dbReference type="EMBL" id="CAADFR010000056">
    <property type="protein sequence ID" value="VFK40203.1"/>
    <property type="molecule type" value="Genomic_DNA"/>
</dbReference>
<proteinExistence type="predicted"/>
<evidence type="ECO:0008006" key="4">
    <source>
        <dbReference type="Google" id="ProtNLM"/>
    </source>
</evidence>
<dbReference type="InterPro" id="IPR052948">
    <property type="entry name" value="Low_temp-induced_all0457"/>
</dbReference>
<gene>
    <name evidence="3" type="ORF">BECKSD772E_GA0070983_105922</name>
    <name evidence="2" type="ORF">BECKSD772F_GA0070984_105622</name>
</gene>
<accession>A0A450YFE8</accession>